<protein>
    <submittedName>
        <fullName evidence="1">Uncharacterized protein</fullName>
    </submittedName>
</protein>
<dbReference type="EMBL" id="LT828648">
    <property type="protein sequence ID" value="SLM46815.1"/>
    <property type="molecule type" value="Genomic_DNA"/>
</dbReference>
<evidence type="ECO:0000313" key="1">
    <source>
        <dbReference type="EMBL" id="SLM46815.1"/>
    </source>
</evidence>
<organism evidence="1 2">
    <name type="scientific">Nitrospira japonica</name>
    <dbReference type="NCBI Taxonomy" id="1325564"/>
    <lineage>
        <taxon>Bacteria</taxon>
        <taxon>Pseudomonadati</taxon>
        <taxon>Nitrospirota</taxon>
        <taxon>Nitrospiria</taxon>
        <taxon>Nitrospirales</taxon>
        <taxon>Nitrospiraceae</taxon>
        <taxon>Nitrospira</taxon>
    </lineage>
</organism>
<evidence type="ECO:0000313" key="2">
    <source>
        <dbReference type="Proteomes" id="UP000192042"/>
    </source>
</evidence>
<dbReference type="KEGG" id="nja:NSJP_0643"/>
<dbReference type="AlphaFoldDB" id="A0A1W1I1D7"/>
<sequence>MAYLPSALSSVRQVVQDYLRSADHLIASLVNDGIPLTEREREMVETCLKDLSKLVVPTPSR</sequence>
<accession>A0A1W1I1D7</accession>
<name>A0A1W1I1D7_9BACT</name>
<reference evidence="1 2" key="1">
    <citation type="submission" date="2017-03" db="EMBL/GenBank/DDBJ databases">
        <authorList>
            <person name="Afonso C.L."/>
            <person name="Miller P.J."/>
            <person name="Scott M.A."/>
            <person name="Spackman E."/>
            <person name="Goraichik I."/>
            <person name="Dimitrov K.M."/>
            <person name="Suarez D.L."/>
            <person name="Swayne D.E."/>
        </authorList>
    </citation>
    <scope>NUCLEOTIDE SEQUENCE [LARGE SCALE GENOMIC DNA]</scope>
    <source>
        <strain evidence="1">Genome sequencing of Nitrospira japonica strain NJ11</strain>
    </source>
</reference>
<gene>
    <name evidence="1" type="ORF">NSJP_0643</name>
</gene>
<keyword evidence="2" id="KW-1185">Reference proteome</keyword>
<proteinExistence type="predicted"/>
<dbReference type="Proteomes" id="UP000192042">
    <property type="component" value="Chromosome I"/>
</dbReference>
<dbReference type="RefSeq" id="WP_080885437.1">
    <property type="nucleotide sequence ID" value="NZ_LT828648.1"/>
</dbReference>